<proteinExistence type="predicted"/>
<protein>
    <submittedName>
        <fullName evidence="1">Uncharacterized protein</fullName>
    </submittedName>
</protein>
<dbReference type="AlphaFoldDB" id="A0A9D4MY60"/>
<dbReference type="PRINTS" id="PR01217">
    <property type="entry name" value="PRICHEXTENSN"/>
</dbReference>
<dbReference type="PANTHER" id="PTHR21219:SF3">
    <property type="entry name" value="FI19613P1"/>
    <property type="match status" value="1"/>
</dbReference>
<reference evidence="1" key="1">
    <citation type="journal article" date="2019" name="bioRxiv">
        <title>The Genome of the Zebra Mussel, Dreissena polymorpha: A Resource for Invasive Species Research.</title>
        <authorList>
            <person name="McCartney M.A."/>
            <person name="Auch B."/>
            <person name="Kono T."/>
            <person name="Mallez S."/>
            <person name="Zhang Y."/>
            <person name="Obille A."/>
            <person name="Becker A."/>
            <person name="Abrahante J.E."/>
            <person name="Garbe J."/>
            <person name="Badalamenti J.P."/>
            <person name="Herman A."/>
            <person name="Mangelson H."/>
            <person name="Liachko I."/>
            <person name="Sullivan S."/>
            <person name="Sone E.D."/>
            <person name="Koren S."/>
            <person name="Silverstein K.A.T."/>
            <person name="Beckman K.B."/>
            <person name="Gohl D.M."/>
        </authorList>
    </citation>
    <scope>NUCLEOTIDE SEQUENCE</scope>
    <source>
        <strain evidence="1">Duluth1</strain>
        <tissue evidence="1">Whole animal</tissue>
    </source>
</reference>
<dbReference type="Proteomes" id="UP000828390">
    <property type="component" value="Unassembled WGS sequence"/>
</dbReference>
<dbReference type="PANTHER" id="PTHR21219">
    <property type="entry name" value="FI19613P1"/>
    <property type="match status" value="1"/>
</dbReference>
<organism evidence="1 2">
    <name type="scientific">Dreissena polymorpha</name>
    <name type="common">Zebra mussel</name>
    <name type="synonym">Mytilus polymorpha</name>
    <dbReference type="NCBI Taxonomy" id="45954"/>
    <lineage>
        <taxon>Eukaryota</taxon>
        <taxon>Metazoa</taxon>
        <taxon>Spiralia</taxon>
        <taxon>Lophotrochozoa</taxon>
        <taxon>Mollusca</taxon>
        <taxon>Bivalvia</taxon>
        <taxon>Autobranchia</taxon>
        <taxon>Heteroconchia</taxon>
        <taxon>Euheterodonta</taxon>
        <taxon>Imparidentia</taxon>
        <taxon>Neoheterodontei</taxon>
        <taxon>Myida</taxon>
        <taxon>Dreissenoidea</taxon>
        <taxon>Dreissenidae</taxon>
        <taxon>Dreissena</taxon>
    </lineage>
</organism>
<evidence type="ECO:0000313" key="1">
    <source>
        <dbReference type="EMBL" id="KAH3883302.1"/>
    </source>
</evidence>
<accession>A0A9D4MY60</accession>
<reference evidence="1" key="2">
    <citation type="submission" date="2020-11" db="EMBL/GenBank/DDBJ databases">
        <authorList>
            <person name="McCartney M.A."/>
            <person name="Auch B."/>
            <person name="Kono T."/>
            <person name="Mallez S."/>
            <person name="Becker A."/>
            <person name="Gohl D.M."/>
            <person name="Silverstein K.A.T."/>
            <person name="Koren S."/>
            <person name="Bechman K.B."/>
            <person name="Herman A."/>
            <person name="Abrahante J.E."/>
            <person name="Garbe J."/>
        </authorList>
    </citation>
    <scope>NUCLEOTIDE SEQUENCE</scope>
    <source>
        <strain evidence="1">Duluth1</strain>
        <tissue evidence="1">Whole animal</tissue>
    </source>
</reference>
<keyword evidence="2" id="KW-1185">Reference proteome</keyword>
<evidence type="ECO:0000313" key="2">
    <source>
        <dbReference type="Proteomes" id="UP000828390"/>
    </source>
</evidence>
<dbReference type="OrthoDB" id="6141660at2759"/>
<comment type="caution">
    <text evidence="1">The sequence shown here is derived from an EMBL/GenBank/DDBJ whole genome shotgun (WGS) entry which is preliminary data.</text>
</comment>
<name>A0A9D4MY60_DREPO</name>
<dbReference type="SUPFAM" id="SSF50729">
    <property type="entry name" value="PH domain-like"/>
    <property type="match status" value="1"/>
</dbReference>
<sequence>MSTKSNVMYRCQVFYIGSSKPAVDRKGVEALQAPLKERYRGSVSNVEGYDVTVTVTPDVVHVNYANNTEPAFSLPISTLTICAAVRCVESATDLQTTKFVPVHSVITANEPDSDHPAIYATVMRRQRGNTDPLLCHAFICNSTRDALHLVNATQTAHTAQRRGYDSSGAMKFFIDQSTEFDKTLRVNQTTAWKTPESKKIYMYQEDYDTRIYNTDTKTFVTNIDTTDVRRSAHVSRAYEYDNVDVNIVNGDGHTNTYYVKAGDYRAPTPPPAVESQTVLVKAHAEMERAPTPPPQQTIIVDKPVITQRGPVEYPKPKIIERPVYIDPPAPPKMEPQVIYVDKPVFKEMRWPDPPKPQVIERPVYIDPPPPPIQEAQRIIVDKPIVKEYPKPPTPPSPIIQENQVYIDPPAWPRQAPQKIIVDKPILRPIGPAPPPPAPEIEERPVYIDPPEYPKQQPHRIVVEKPVFNAPKPAPRPPTPEIVEKKIFIDPPPYPKQEAQRIIVEKPIIRDPGPPPAAPKPIIIEKVVYIDGPRYQQQEPQRIIVEKPVLRDRGPPPPPPPPIIIEKIVYIDPPPWPVQEPQRIIVEKPVLRQRAPPVIPKPIIIEKPVYIDVPEQPMPEPQRIVVEKPVMRTTYGVSETRRIPSAYSYHYQSKPSNVRSSYVIRSSEPPRGLRRYAWSEVGEDQTRRQDFGSEAGYRVYGQPRDFRFRENQFMNERNFGRSINQELRRSHANSYTYGGAYKVTQRRDSAH</sequence>
<gene>
    <name evidence="1" type="ORF">DPMN_007256</name>
</gene>
<dbReference type="EMBL" id="JAIWYP010000001">
    <property type="protein sequence ID" value="KAH3883302.1"/>
    <property type="molecule type" value="Genomic_DNA"/>
</dbReference>